<dbReference type="InterPro" id="IPR011990">
    <property type="entry name" value="TPR-like_helical_dom_sf"/>
</dbReference>
<keyword evidence="3" id="KW-0813">Transport</keyword>
<evidence type="ECO:0000256" key="2">
    <source>
        <dbReference type="ARBA" id="ARBA00005351"/>
    </source>
</evidence>
<dbReference type="GO" id="GO:0071818">
    <property type="term" value="C:BAT3 complex"/>
    <property type="evidence" value="ECO:0007669"/>
    <property type="project" value="TreeGrafter"/>
</dbReference>
<dbReference type="PANTHER" id="PTHR12875:SF0">
    <property type="entry name" value="GOLGI TO ER TRAFFIC PROTEIN 4 HOMOLOG"/>
    <property type="match status" value="1"/>
</dbReference>
<evidence type="ECO:0000256" key="4">
    <source>
        <dbReference type="ARBA" id="ARBA00022490"/>
    </source>
</evidence>
<sequence length="134" mass="15204">MLVLESLEKSDAKVAEDLLENMAKLFCLMHSNSPERAAFLSRALKWSSGGSGKLEHSKLHQLLAITLWKDQNCSESQYHFLHLTDGQGCANMLLEYCLSHRYCNEVDVFVAQAILQFLCLKNKTSTLVVFMTYI</sequence>
<dbReference type="Proteomes" id="UP000197619">
    <property type="component" value="Unassembled WGS sequence"/>
</dbReference>
<dbReference type="PANTHER" id="PTHR12875">
    <property type="entry name" value="GOLGI TO ER TRAFFIC PROTEIN 4 HOMOLOG"/>
    <property type="match status" value="1"/>
</dbReference>
<gene>
    <name evidence="5" type="primary">GET4_1</name>
    <name evidence="5" type="ORF">RLOC_00006788</name>
</gene>
<organism evidence="5 6">
    <name type="scientific">Lonchura striata</name>
    <name type="common">white-rumped munia</name>
    <dbReference type="NCBI Taxonomy" id="40157"/>
    <lineage>
        <taxon>Eukaryota</taxon>
        <taxon>Metazoa</taxon>
        <taxon>Chordata</taxon>
        <taxon>Craniata</taxon>
        <taxon>Vertebrata</taxon>
        <taxon>Euteleostomi</taxon>
        <taxon>Archelosauria</taxon>
        <taxon>Archosauria</taxon>
        <taxon>Dinosauria</taxon>
        <taxon>Saurischia</taxon>
        <taxon>Theropoda</taxon>
        <taxon>Coelurosauria</taxon>
        <taxon>Aves</taxon>
        <taxon>Neognathae</taxon>
        <taxon>Neoaves</taxon>
        <taxon>Telluraves</taxon>
        <taxon>Australaves</taxon>
        <taxon>Passeriformes</taxon>
        <taxon>Passeroidea</taxon>
        <taxon>Estrildidae</taxon>
        <taxon>Estrildinae</taxon>
        <taxon>Lonchura</taxon>
    </lineage>
</organism>
<dbReference type="Pfam" id="PF04190">
    <property type="entry name" value="GET4"/>
    <property type="match status" value="1"/>
</dbReference>
<evidence type="ECO:0000256" key="1">
    <source>
        <dbReference type="ARBA" id="ARBA00004514"/>
    </source>
</evidence>
<evidence type="ECO:0000313" key="5">
    <source>
        <dbReference type="EMBL" id="OWK53505.1"/>
    </source>
</evidence>
<comment type="subcellular location">
    <subcellularLocation>
        <location evidence="1">Cytoplasm</location>
        <location evidence="1">Cytosol</location>
    </subcellularLocation>
</comment>
<keyword evidence="4" id="KW-0963">Cytoplasm</keyword>
<dbReference type="GO" id="GO:0045048">
    <property type="term" value="P:protein insertion into ER membrane"/>
    <property type="evidence" value="ECO:0007669"/>
    <property type="project" value="InterPro"/>
</dbReference>
<reference evidence="5 6" key="1">
    <citation type="submission" date="2017-05" db="EMBL/GenBank/DDBJ databases">
        <title>Genome of assembly of the Bengalese finch, Lonchura striata domestica.</title>
        <authorList>
            <person name="Colquitt B.M."/>
            <person name="Brainard M.S."/>
        </authorList>
    </citation>
    <scope>NUCLEOTIDE SEQUENCE [LARGE SCALE GENOMIC DNA]</scope>
    <source>
        <strain evidence="5">White83orange57</strain>
    </source>
</reference>
<evidence type="ECO:0000256" key="3">
    <source>
        <dbReference type="ARBA" id="ARBA00022448"/>
    </source>
</evidence>
<comment type="caution">
    <text evidence="5">The sequence shown here is derived from an EMBL/GenBank/DDBJ whole genome shotgun (WGS) entry which is preliminary data.</text>
</comment>
<keyword evidence="6" id="KW-1185">Reference proteome</keyword>
<name>A0A218UIF4_9PASE</name>
<dbReference type="Gene3D" id="1.25.40.10">
    <property type="entry name" value="Tetratricopeptide repeat domain"/>
    <property type="match status" value="1"/>
</dbReference>
<proteinExistence type="inferred from homology"/>
<accession>A0A218UIF4</accession>
<dbReference type="FunFam" id="1.25.40.10:FF:000060">
    <property type="entry name" value="Golgi to ER traffic protein 4 homolog"/>
    <property type="match status" value="1"/>
</dbReference>
<dbReference type="AlphaFoldDB" id="A0A218UIF4"/>
<dbReference type="InterPro" id="IPR007317">
    <property type="entry name" value="GET4"/>
</dbReference>
<dbReference type="EMBL" id="MUZQ01000284">
    <property type="protein sequence ID" value="OWK53505.1"/>
    <property type="molecule type" value="Genomic_DNA"/>
</dbReference>
<evidence type="ECO:0000313" key="6">
    <source>
        <dbReference type="Proteomes" id="UP000197619"/>
    </source>
</evidence>
<comment type="similarity">
    <text evidence="2">Belongs to the GET4 family.</text>
</comment>
<protein>
    <submittedName>
        <fullName evidence="5">Golgi to ER traffic protein 4</fullName>
    </submittedName>
</protein>